<evidence type="ECO:0000313" key="3">
    <source>
        <dbReference type="EMBL" id="APG04002.1"/>
    </source>
</evidence>
<dbReference type="KEGG" id="lrz:BJI69_08910"/>
<feature type="compositionally biased region" description="Polar residues" evidence="1">
    <location>
        <begin position="487"/>
        <end position="498"/>
    </location>
</feature>
<dbReference type="PANTHER" id="PTHR45588:SF1">
    <property type="entry name" value="WW DOMAIN-CONTAINING PROTEIN"/>
    <property type="match status" value="1"/>
</dbReference>
<name>A0A0G9HB73_9GAMM</name>
<dbReference type="EMBL" id="CP017480">
    <property type="protein sequence ID" value="APG04002.1"/>
    <property type="molecule type" value="Genomic_DNA"/>
</dbReference>
<dbReference type="SUPFAM" id="SSF48452">
    <property type="entry name" value="TPR-like"/>
    <property type="match status" value="1"/>
</dbReference>
<dbReference type="Gene3D" id="1.25.40.10">
    <property type="entry name" value="Tetratricopeptide repeat domain"/>
    <property type="match status" value="2"/>
</dbReference>
<keyword evidence="2" id="KW-0732">Signal</keyword>
<sequence length="498" mass="53560">MRMFRRSWFVWVSLLIAAAAHGQEMHDHGMPEKLGRVTFPISCDPKVQQPFDRAVALLHSFAYGPAAKAFRDIAAADPTCAMARWGEAMTYFHPVWAPSLPPDTFAAGQKAMLEATRLGATSPREKQFIGALGQLYKVDPGLKPAQRTLAYEQAMAVLAHDNPKDVEAQVFYALALLSNAAPSDKTHAKQKQAIDILEPLFRVNPDHPGIAHYLIHACDSAELAQRGLPAARKYAGIAPSAPHALHMPSHIFTRLGLWDDSIRSNLASETSAREHGDVMGQLHAMDYLVYAYMQTGRAKDAAGVVNDMRAMPSLDMTDFGVAYAATAMPIRVAVEQGHWVEASTIKDPAGAPPSVVAIAVWARGMGLARTGHANDAGREATRLEQIAKQLSDSGDTYWSVQTAVLADEVKAWSAQAAGDRANAVALLTSAADKEDALEKRPVTPGPILPAREQLGDLLLAQNQPDLAATAFKTALAESPGRAGALRGQSQATHPTRAL</sequence>
<evidence type="ECO:0000256" key="2">
    <source>
        <dbReference type="SAM" id="SignalP"/>
    </source>
</evidence>
<gene>
    <name evidence="3" type="ORF">BJI69_08910</name>
</gene>
<feature type="signal peptide" evidence="2">
    <location>
        <begin position="1"/>
        <end position="22"/>
    </location>
</feature>
<dbReference type="Proteomes" id="UP000182987">
    <property type="component" value="Chromosome"/>
</dbReference>
<feature type="chain" id="PRO_5014228048" evidence="2">
    <location>
        <begin position="23"/>
        <end position="498"/>
    </location>
</feature>
<protein>
    <submittedName>
        <fullName evidence="3">Uncharacterized protein</fullName>
    </submittedName>
</protein>
<dbReference type="PATRIC" id="fig|1440763.5.peg.2699"/>
<keyword evidence="4" id="KW-1185">Reference proteome</keyword>
<dbReference type="InterPro" id="IPR011990">
    <property type="entry name" value="TPR-like_helical_dom_sf"/>
</dbReference>
<proteinExistence type="predicted"/>
<reference evidence="4" key="1">
    <citation type="submission" date="2016-09" db="EMBL/GenBank/DDBJ databases">
        <authorList>
            <person name="Lysoe E."/>
        </authorList>
    </citation>
    <scope>NUCLEOTIDE SEQUENCE [LARGE SCALE GENOMIC DNA]</scope>
    <source>
        <strain evidence="4">LJ96T</strain>
    </source>
</reference>
<accession>A0A0G9HB73</accession>
<dbReference type="PANTHER" id="PTHR45588">
    <property type="entry name" value="TPR DOMAIN-CONTAINING PROTEIN"/>
    <property type="match status" value="1"/>
</dbReference>
<feature type="region of interest" description="Disordered" evidence="1">
    <location>
        <begin position="479"/>
        <end position="498"/>
    </location>
</feature>
<evidence type="ECO:0000313" key="4">
    <source>
        <dbReference type="Proteomes" id="UP000182987"/>
    </source>
</evidence>
<dbReference type="AlphaFoldDB" id="A0A0G9HB73"/>
<organism evidence="3 4">
    <name type="scientific">Luteibacter rhizovicinus DSM 16549</name>
    <dbReference type="NCBI Taxonomy" id="1440763"/>
    <lineage>
        <taxon>Bacteria</taxon>
        <taxon>Pseudomonadati</taxon>
        <taxon>Pseudomonadota</taxon>
        <taxon>Gammaproteobacteria</taxon>
        <taxon>Lysobacterales</taxon>
        <taxon>Rhodanobacteraceae</taxon>
        <taxon>Luteibacter</taxon>
    </lineage>
</organism>
<dbReference type="STRING" id="1440763.BJI69_08910"/>
<evidence type="ECO:0000256" key="1">
    <source>
        <dbReference type="SAM" id="MobiDB-lite"/>
    </source>
</evidence>